<feature type="chain" id="PRO_5037345081" description="Secreted protein" evidence="1">
    <location>
        <begin position="18"/>
        <end position="221"/>
    </location>
</feature>
<evidence type="ECO:0000256" key="1">
    <source>
        <dbReference type="SAM" id="SignalP"/>
    </source>
</evidence>
<evidence type="ECO:0000313" key="3">
    <source>
        <dbReference type="Proteomes" id="UP000603141"/>
    </source>
</evidence>
<reference evidence="2" key="1">
    <citation type="submission" date="2021-01" db="EMBL/GenBank/DDBJ databases">
        <title>Modified the classification status of verrucomicrobia.</title>
        <authorList>
            <person name="Feng X."/>
        </authorList>
    </citation>
    <scope>NUCLEOTIDE SEQUENCE</scope>
    <source>
        <strain evidence="2">KCTC 22041</strain>
    </source>
</reference>
<sequence>MLKQTLILLLSAVSASADPLITQFKQPDSFPLSFRLSLPQHSTVISHVQTDTHDTITAKIDDDRGECMVVEAIDGAGKCIWSRDFGYDMSANPGGCSAALSFHPEVSALIVSYHGYKSNHAHSLLFLDKSKTEYKVREYASEAPDIIPFLKKQQGYEDDYKYWICPSRFSGNNVIFSCIPLERPESGFPHPLAQGLRWFDITASLSEDFKLTPISATISHQ</sequence>
<dbReference type="AlphaFoldDB" id="A0A934VSY0"/>
<evidence type="ECO:0008006" key="4">
    <source>
        <dbReference type="Google" id="ProtNLM"/>
    </source>
</evidence>
<keyword evidence="1" id="KW-0732">Signal</keyword>
<gene>
    <name evidence="2" type="ORF">JIN85_20470</name>
</gene>
<evidence type="ECO:0000313" key="2">
    <source>
        <dbReference type="EMBL" id="MBK1884796.1"/>
    </source>
</evidence>
<dbReference type="RefSeq" id="WP_200274316.1">
    <property type="nucleotide sequence ID" value="NZ_JAENIJ010000112.1"/>
</dbReference>
<name>A0A934VSY0_9BACT</name>
<protein>
    <recommendedName>
        <fullName evidence="4">Secreted protein</fullName>
    </recommendedName>
</protein>
<accession>A0A934VSY0</accession>
<organism evidence="2 3">
    <name type="scientific">Luteolibacter pohnpeiensis</name>
    <dbReference type="NCBI Taxonomy" id="454153"/>
    <lineage>
        <taxon>Bacteria</taxon>
        <taxon>Pseudomonadati</taxon>
        <taxon>Verrucomicrobiota</taxon>
        <taxon>Verrucomicrobiia</taxon>
        <taxon>Verrucomicrobiales</taxon>
        <taxon>Verrucomicrobiaceae</taxon>
        <taxon>Luteolibacter</taxon>
    </lineage>
</organism>
<dbReference type="Proteomes" id="UP000603141">
    <property type="component" value="Unassembled WGS sequence"/>
</dbReference>
<dbReference type="EMBL" id="JAENIJ010000112">
    <property type="protein sequence ID" value="MBK1884796.1"/>
    <property type="molecule type" value="Genomic_DNA"/>
</dbReference>
<proteinExistence type="predicted"/>
<keyword evidence="3" id="KW-1185">Reference proteome</keyword>
<feature type="signal peptide" evidence="1">
    <location>
        <begin position="1"/>
        <end position="17"/>
    </location>
</feature>
<comment type="caution">
    <text evidence="2">The sequence shown here is derived from an EMBL/GenBank/DDBJ whole genome shotgun (WGS) entry which is preliminary data.</text>
</comment>